<organism evidence="11 12">
    <name type="scientific">Proteus alimentorum</name>
    <dbReference type="NCBI Taxonomy" id="1973495"/>
    <lineage>
        <taxon>Bacteria</taxon>
        <taxon>Pseudomonadati</taxon>
        <taxon>Pseudomonadota</taxon>
        <taxon>Gammaproteobacteria</taxon>
        <taxon>Enterobacterales</taxon>
        <taxon>Morganellaceae</taxon>
        <taxon>Proteus</taxon>
    </lineage>
</organism>
<evidence type="ECO:0000256" key="6">
    <source>
        <dbReference type="ARBA" id="ARBA00022692"/>
    </source>
</evidence>
<dbReference type="Gene3D" id="3.10.20.410">
    <property type="match status" value="1"/>
</dbReference>
<evidence type="ECO:0000256" key="8">
    <source>
        <dbReference type="ARBA" id="ARBA00023136"/>
    </source>
</evidence>
<keyword evidence="3" id="KW-0813">Transport</keyword>
<dbReference type="Pfam" id="PF00577">
    <property type="entry name" value="Usher"/>
    <property type="match status" value="1"/>
</dbReference>
<evidence type="ECO:0000313" key="12">
    <source>
        <dbReference type="Proteomes" id="UP000614721"/>
    </source>
</evidence>
<dbReference type="Pfam" id="PF13954">
    <property type="entry name" value="PapC_N"/>
    <property type="match status" value="1"/>
</dbReference>
<keyword evidence="7" id="KW-0732">Signal</keyword>
<gene>
    <name evidence="11" type="ORF">I4902_05600</name>
</gene>
<evidence type="ECO:0000256" key="1">
    <source>
        <dbReference type="ARBA" id="ARBA00004571"/>
    </source>
</evidence>
<dbReference type="Proteomes" id="UP000614721">
    <property type="component" value="Unassembled WGS sequence"/>
</dbReference>
<evidence type="ECO:0000256" key="9">
    <source>
        <dbReference type="ARBA" id="ARBA00023237"/>
    </source>
</evidence>
<dbReference type="InterPro" id="IPR000015">
    <property type="entry name" value="Fimb_usher"/>
</dbReference>
<dbReference type="Gene3D" id="2.60.40.2070">
    <property type="match status" value="1"/>
</dbReference>
<dbReference type="SUPFAM" id="SSF141729">
    <property type="entry name" value="FimD N-terminal domain-like"/>
    <property type="match status" value="1"/>
</dbReference>
<evidence type="ECO:0000256" key="5">
    <source>
        <dbReference type="ARBA" id="ARBA00022558"/>
    </source>
</evidence>
<dbReference type="InterPro" id="IPR025885">
    <property type="entry name" value="PapC_N"/>
</dbReference>
<name>A0ABS0IRV9_9GAMM</name>
<keyword evidence="9" id="KW-0998">Cell outer membrane</keyword>
<dbReference type="InterPro" id="IPR043142">
    <property type="entry name" value="PapC-like_C_sf"/>
</dbReference>
<dbReference type="Gene3D" id="2.60.40.3110">
    <property type="match status" value="1"/>
</dbReference>
<dbReference type="EMBL" id="JADSJP010000007">
    <property type="protein sequence ID" value="MBG2878738.1"/>
    <property type="molecule type" value="Genomic_DNA"/>
</dbReference>
<keyword evidence="5" id="KW-1029">Fimbrium biogenesis</keyword>
<evidence type="ECO:0000256" key="4">
    <source>
        <dbReference type="ARBA" id="ARBA00022452"/>
    </source>
</evidence>
<accession>A0ABS0IRV9</accession>
<dbReference type="Gene3D" id="2.60.40.2610">
    <property type="entry name" value="Outer membrane usher protein FimD, plug domain"/>
    <property type="match status" value="1"/>
</dbReference>
<sequence length="814" mass="90636">MKIKSIAGFILIFGIPSFVGADEYYPPSLLDIKANGKVIHFNEDISALEHSNVPPGSYLVNIYINNKKIGQEAITFTLQENKQKQLTLRPCLSKEMMEDYGILVPQTVVENDNCIDINSFEYTSDYFDFNKKNLHLSIPLQYISEEKNNDLRKKYWSDGISAFLLNYNVSGFNNFNTESSSNTYYANLQPQLNFGAWRLKSYITYYHSKDNNKWDTVNTYISRAIKTLNSEIALGEIYTQSLIFDATKIIGANLYSSTQMLPQNYTRYAPAISGIANSEAIVTIKQNDVIIYSKSVPAGPFSIIDYSPPSSSGNLYVTVKETDGTEKSFYIPYTMNNVLLRKGMMKYNLSSGQYNGQGNAKPIVTTLEMIYGLTDRLTILSGVQIADKYQSVSVGNGINMGAFGAFSGNIIYSNAKLDDDKIRRGNAIKLVYTKDLVESGTNLSVVGYKHFDSNFYSFNDFINYNKYDSANKLKNEFTVSVIQNLGTDFGQASLAMTKYQYRNGSVSSYIAGYINSFDRVNTNFNFNYIKDSNKNNKNDYVFSMNLSIPFNINDNNYWMSYGSSINRESETVNTVQVGGVNGETSQMSWNAYQGYNSINSVYSGGVGGAYRSSYGNVNASYSYTKDSSYTNYGAAGSLIISEYGVVAGAPLQQSNVLVRVDNGEGVKVKNNLSGETNSFGLLISPGLSDYRDNSIELNSATIPENIEIEHKIISNIVPTKGALVLANFENKVGYKLYINLNKKKEIPNGATARIGEYIGHVSLNNSLYIQSSDKVGTININWIKDDTMGNCNTNFNLDDTTPINGIYILNLSCE</sequence>
<proteinExistence type="inferred from homology"/>
<protein>
    <submittedName>
        <fullName evidence="11">Fimbrial biogenesis outer membrane usher protein</fullName>
    </submittedName>
</protein>
<keyword evidence="8" id="KW-0472">Membrane</keyword>
<dbReference type="PANTHER" id="PTHR30451">
    <property type="entry name" value="OUTER MEMBRANE USHER PROTEIN"/>
    <property type="match status" value="1"/>
</dbReference>
<comment type="subcellular location">
    <subcellularLocation>
        <location evidence="1">Cell outer membrane</location>
        <topology evidence="1">Multi-pass membrane protein</topology>
    </subcellularLocation>
</comment>
<dbReference type="InterPro" id="IPR037224">
    <property type="entry name" value="PapC_N_sf"/>
</dbReference>
<evidence type="ECO:0000256" key="3">
    <source>
        <dbReference type="ARBA" id="ARBA00022448"/>
    </source>
</evidence>
<evidence type="ECO:0000313" key="11">
    <source>
        <dbReference type="EMBL" id="MBG2878738.1"/>
    </source>
</evidence>
<evidence type="ECO:0000256" key="7">
    <source>
        <dbReference type="ARBA" id="ARBA00022729"/>
    </source>
</evidence>
<feature type="domain" description="PapC N-terminal" evidence="10">
    <location>
        <begin position="42"/>
        <end position="170"/>
    </location>
</feature>
<reference evidence="11 12" key="1">
    <citation type="submission" date="2020-11" db="EMBL/GenBank/DDBJ databases">
        <title>Enhanced detection system for hospital associated transmission using whole genome sequencing surveillance.</title>
        <authorList>
            <person name="Harrison L.H."/>
            <person name="Van Tyne D."/>
            <person name="Marsh J.W."/>
            <person name="Griffith M.P."/>
            <person name="Snyder D.J."/>
            <person name="Cooper V.S."/>
            <person name="Mustapha M."/>
        </authorList>
    </citation>
    <scope>NUCLEOTIDE SEQUENCE [LARGE SCALE GENOMIC DNA]</scope>
    <source>
        <strain evidence="11 12">PR00075</strain>
    </source>
</reference>
<dbReference type="RefSeq" id="WP_196566239.1">
    <property type="nucleotide sequence ID" value="NZ_JADRYY010000003.1"/>
</dbReference>
<keyword evidence="4" id="KW-1134">Transmembrane beta strand</keyword>
<keyword evidence="12" id="KW-1185">Reference proteome</keyword>
<comment type="caution">
    <text evidence="11">The sequence shown here is derived from an EMBL/GenBank/DDBJ whole genome shotgun (WGS) entry which is preliminary data.</text>
</comment>
<dbReference type="InterPro" id="IPR042186">
    <property type="entry name" value="FimD_plug_dom"/>
</dbReference>
<dbReference type="PANTHER" id="PTHR30451:SF21">
    <property type="entry name" value="FIMBRIAL USHER DOMAIN-CONTAINING PROTEIN YDET-RELATED"/>
    <property type="match status" value="1"/>
</dbReference>
<evidence type="ECO:0000256" key="2">
    <source>
        <dbReference type="ARBA" id="ARBA00008064"/>
    </source>
</evidence>
<comment type="similarity">
    <text evidence="2">Belongs to the fimbrial export usher family.</text>
</comment>
<keyword evidence="6" id="KW-0812">Transmembrane</keyword>
<evidence type="ECO:0000259" key="10">
    <source>
        <dbReference type="Pfam" id="PF13954"/>
    </source>
</evidence>